<dbReference type="OrthoDB" id="3782133at2"/>
<evidence type="ECO:0000313" key="1">
    <source>
        <dbReference type="EMBL" id="SMC31238.1"/>
    </source>
</evidence>
<gene>
    <name evidence="1" type="ORF">SAMN06296429_10132</name>
</gene>
<dbReference type="EMBL" id="FWXN01000001">
    <property type="protein sequence ID" value="SMC31238.1"/>
    <property type="molecule type" value="Genomic_DNA"/>
</dbReference>
<sequence>MSSIPLTLAEAVPLGTVWLQRLLADAGIRSLAIKGPAFVELGVRRPRQSNDIDLLVAPEVYATATDVLVAGGWKVVSYNLPPGLEHTKYSVTLRHDQMPATVDLHQRFEGMLAQDVFDTLWHERESVVIAHQEVTTVGRDHALIMELLNAVKPQPPTARAVAAGQVVDRAAVTCDPHDLAAAARAVGARHTAADLIVALGGERPTDPPSSEEAEWIANPFSYNRLDLLRDTMRQAPHHLPQVLLEQLLLTPDAAKFWALTNDLEYRGRVQVLWHRVRRQMAR</sequence>
<reference evidence="1 2" key="1">
    <citation type="submission" date="2017-04" db="EMBL/GenBank/DDBJ databases">
        <authorList>
            <person name="Afonso C.L."/>
            <person name="Miller P.J."/>
            <person name="Scott M.A."/>
            <person name="Spackman E."/>
            <person name="Goraichik I."/>
            <person name="Dimitrov K.M."/>
            <person name="Suarez D.L."/>
            <person name="Swayne D.E."/>
        </authorList>
    </citation>
    <scope>NUCLEOTIDE SEQUENCE [LARGE SCALE GENOMIC DNA]</scope>
    <source>
        <strain evidence="1 2">CGMCC 1.12511</strain>
    </source>
</reference>
<keyword evidence="1" id="KW-0808">Transferase</keyword>
<dbReference type="RefSeq" id="WP_159451121.1">
    <property type="nucleotide sequence ID" value="NZ_FWXN01000001.1"/>
</dbReference>
<protein>
    <submittedName>
        <fullName evidence="1">Uncharacterized nucleotidyltransferase</fullName>
    </submittedName>
</protein>
<proteinExistence type="predicted"/>
<dbReference type="Proteomes" id="UP000192634">
    <property type="component" value="Unassembled WGS sequence"/>
</dbReference>
<name>A0A1W1Y686_9MICO</name>
<dbReference type="GO" id="GO:0016740">
    <property type="term" value="F:transferase activity"/>
    <property type="evidence" value="ECO:0007669"/>
    <property type="project" value="UniProtKB-KW"/>
</dbReference>
<dbReference type="AlphaFoldDB" id="A0A1W1Y686"/>
<organism evidence="1 2">
    <name type="scientific">Janibacter indicus</name>
    <dbReference type="NCBI Taxonomy" id="857417"/>
    <lineage>
        <taxon>Bacteria</taxon>
        <taxon>Bacillati</taxon>
        <taxon>Actinomycetota</taxon>
        <taxon>Actinomycetes</taxon>
        <taxon>Micrococcales</taxon>
        <taxon>Intrasporangiaceae</taxon>
        <taxon>Janibacter</taxon>
    </lineage>
</organism>
<evidence type="ECO:0000313" key="2">
    <source>
        <dbReference type="Proteomes" id="UP000192634"/>
    </source>
</evidence>
<dbReference type="InterPro" id="IPR039498">
    <property type="entry name" value="NTP_transf_5"/>
</dbReference>
<dbReference type="Pfam" id="PF14907">
    <property type="entry name" value="NTP_transf_5"/>
    <property type="match status" value="1"/>
</dbReference>
<accession>A0A1W1Y686</accession>